<dbReference type="Proteomes" id="UP001353858">
    <property type="component" value="Unassembled WGS sequence"/>
</dbReference>
<feature type="domain" description="DUF4371" evidence="1">
    <location>
        <begin position="4"/>
        <end position="81"/>
    </location>
</feature>
<dbReference type="Pfam" id="PF14291">
    <property type="entry name" value="DUF4371"/>
    <property type="match status" value="1"/>
</dbReference>
<sequence length="101" mass="11490">MAHKTTDCAKVEQVAINLRYADLEYICLRKDFLRFIPVVSVTGESLRNEIKQFFNDMGLTLDNLRGQGYDGGSNMPGKFNGLQALISQEQPKAFYTHCFNH</sequence>
<protein>
    <recommendedName>
        <fullName evidence="1">DUF4371 domain-containing protein</fullName>
    </recommendedName>
</protein>
<comment type="caution">
    <text evidence="2">The sequence shown here is derived from an EMBL/GenBank/DDBJ whole genome shotgun (WGS) entry which is preliminary data.</text>
</comment>
<evidence type="ECO:0000259" key="1">
    <source>
        <dbReference type="Pfam" id="PF14291"/>
    </source>
</evidence>
<evidence type="ECO:0000313" key="2">
    <source>
        <dbReference type="EMBL" id="KAK4880622.1"/>
    </source>
</evidence>
<accession>A0AAN7SH22</accession>
<dbReference type="AlphaFoldDB" id="A0AAN7SH22"/>
<reference evidence="3" key="1">
    <citation type="submission" date="2023-01" db="EMBL/GenBank/DDBJ databases">
        <title>Key to firefly adult light organ development and bioluminescence: homeobox transcription factors regulate luciferase expression and transportation to peroxisome.</title>
        <authorList>
            <person name="Fu X."/>
        </authorList>
    </citation>
    <scope>NUCLEOTIDE SEQUENCE [LARGE SCALE GENOMIC DNA]</scope>
</reference>
<dbReference type="EMBL" id="JARPUR010000003">
    <property type="protein sequence ID" value="KAK4880622.1"/>
    <property type="molecule type" value="Genomic_DNA"/>
</dbReference>
<dbReference type="PANTHER" id="PTHR45749">
    <property type="match status" value="1"/>
</dbReference>
<proteinExistence type="predicted"/>
<organism evidence="2 3">
    <name type="scientific">Aquatica leii</name>
    <dbReference type="NCBI Taxonomy" id="1421715"/>
    <lineage>
        <taxon>Eukaryota</taxon>
        <taxon>Metazoa</taxon>
        <taxon>Ecdysozoa</taxon>
        <taxon>Arthropoda</taxon>
        <taxon>Hexapoda</taxon>
        <taxon>Insecta</taxon>
        <taxon>Pterygota</taxon>
        <taxon>Neoptera</taxon>
        <taxon>Endopterygota</taxon>
        <taxon>Coleoptera</taxon>
        <taxon>Polyphaga</taxon>
        <taxon>Elateriformia</taxon>
        <taxon>Elateroidea</taxon>
        <taxon>Lampyridae</taxon>
        <taxon>Luciolinae</taxon>
        <taxon>Aquatica</taxon>
    </lineage>
</organism>
<evidence type="ECO:0000313" key="3">
    <source>
        <dbReference type="Proteomes" id="UP001353858"/>
    </source>
</evidence>
<gene>
    <name evidence="2" type="ORF">RN001_008768</name>
</gene>
<keyword evidence="3" id="KW-1185">Reference proteome</keyword>
<dbReference type="PANTHER" id="PTHR45749:SF21">
    <property type="entry name" value="DUF4371 DOMAIN-CONTAINING PROTEIN"/>
    <property type="match status" value="1"/>
</dbReference>
<dbReference type="InterPro" id="IPR025398">
    <property type="entry name" value="DUF4371"/>
</dbReference>
<name>A0AAN7SH22_9COLE</name>